<dbReference type="PROSITE" id="PS50294">
    <property type="entry name" value="WD_REPEATS_REGION"/>
    <property type="match status" value="1"/>
</dbReference>
<evidence type="ECO:0000256" key="8">
    <source>
        <dbReference type="ARBA" id="ARBA00022840"/>
    </source>
</evidence>
<keyword evidence="6" id="KW-0547">Nucleotide-binding</keyword>
<feature type="compositionally biased region" description="Polar residues" evidence="10">
    <location>
        <begin position="1743"/>
        <end position="1755"/>
    </location>
</feature>
<evidence type="ECO:0000259" key="11">
    <source>
        <dbReference type="PROSITE" id="PS50011"/>
    </source>
</evidence>
<feature type="repeat" description="WD" evidence="9">
    <location>
        <begin position="1098"/>
        <end position="1130"/>
    </location>
</feature>
<dbReference type="PANTHER" id="PTHR17583:SF0">
    <property type="entry name" value="PHOSPHOINOSITIDE 3-KINASE REGULATORY SUBUNIT 4"/>
    <property type="match status" value="1"/>
</dbReference>
<dbReference type="InterPro" id="IPR055231">
    <property type="entry name" value="2AA_helical"/>
</dbReference>
<evidence type="ECO:0000256" key="10">
    <source>
        <dbReference type="SAM" id="MobiDB-lite"/>
    </source>
</evidence>
<dbReference type="EMBL" id="JAXOVC010000014">
    <property type="protein sequence ID" value="KAK4494227.1"/>
    <property type="molecule type" value="Genomic_DNA"/>
</dbReference>
<dbReference type="InterPro" id="IPR011989">
    <property type="entry name" value="ARM-like"/>
</dbReference>
<accession>A0ABR0DYK1</accession>
<keyword evidence="8" id="KW-0067">ATP-binding</keyword>
<protein>
    <recommendedName>
        <fullName evidence="1">non-specific serine/threonine protein kinase</fullName>
        <ecNumber evidence="1">2.7.11.1</ecNumber>
    </recommendedName>
</protein>
<reference evidence="12 13" key="1">
    <citation type="journal article" date="2023" name="G3 (Bethesda)">
        <title>A chromosome-level genome assembly of Zasmidium syzygii isolated from banana leaves.</title>
        <authorList>
            <person name="van Westerhoven A.C."/>
            <person name="Mehrabi R."/>
            <person name="Talebi R."/>
            <person name="Steentjes M.B.F."/>
            <person name="Corcolon B."/>
            <person name="Chong P.A."/>
            <person name="Kema G.H.J."/>
            <person name="Seidl M.F."/>
        </authorList>
    </citation>
    <scope>NUCLEOTIDE SEQUENCE [LARGE SCALE GENOMIC DNA]</scope>
    <source>
        <strain evidence="12 13">P124</strain>
    </source>
</reference>
<feature type="compositionally biased region" description="Pro residues" evidence="10">
    <location>
        <begin position="1561"/>
        <end position="1577"/>
    </location>
</feature>
<proteinExistence type="predicted"/>
<dbReference type="CDD" id="cd13980">
    <property type="entry name" value="STKc_Vps15"/>
    <property type="match status" value="1"/>
</dbReference>
<dbReference type="PROSITE" id="PS50011">
    <property type="entry name" value="PROTEIN_KINASE_DOM"/>
    <property type="match status" value="1"/>
</dbReference>
<feature type="region of interest" description="Disordered" evidence="10">
    <location>
        <begin position="1470"/>
        <end position="1506"/>
    </location>
</feature>
<dbReference type="PROSITE" id="PS00108">
    <property type="entry name" value="PROTEIN_KINASE_ST"/>
    <property type="match status" value="1"/>
</dbReference>
<dbReference type="InterPro" id="IPR008271">
    <property type="entry name" value="Ser/Thr_kinase_AS"/>
</dbReference>
<feature type="region of interest" description="Disordered" evidence="10">
    <location>
        <begin position="900"/>
        <end position="959"/>
    </location>
</feature>
<dbReference type="Gene3D" id="1.10.510.10">
    <property type="entry name" value="Transferase(Phosphotransferase) domain 1"/>
    <property type="match status" value="1"/>
</dbReference>
<evidence type="ECO:0000256" key="7">
    <source>
        <dbReference type="ARBA" id="ARBA00022777"/>
    </source>
</evidence>
<evidence type="ECO:0000313" key="12">
    <source>
        <dbReference type="EMBL" id="KAK4494227.1"/>
    </source>
</evidence>
<evidence type="ECO:0000256" key="1">
    <source>
        <dbReference type="ARBA" id="ARBA00012513"/>
    </source>
</evidence>
<evidence type="ECO:0000256" key="2">
    <source>
        <dbReference type="ARBA" id="ARBA00022527"/>
    </source>
</evidence>
<feature type="region of interest" description="Disordered" evidence="10">
    <location>
        <begin position="994"/>
        <end position="1025"/>
    </location>
</feature>
<evidence type="ECO:0000256" key="6">
    <source>
        <dbReference type="ARBA" id="ARBA00022741"/>
    </source>
</evidence>
<feature type="compositionally biased region" description="Polar residues" evidence="10">
    <location>
        <begin position="1590"/>
        <end position="1629"/>
    </location>
</feature>
<dbReference type="InterPro" id="IPR001680">
    <property type="entry name" value="WD40_rpt"/>
</dbReference>
<gene>
    <name evidence="12" type="ORF">PRZ48_014525</name>
</gene>
<feature type="compositionally biased region" description="Basic and acidic residues" evidence="10">
    <location>
        <begin position="1865"/>
        <end position="1874"/>
    </location>
</feature>
<dbReference type="Pfam" id="PF00400">
    <property type="entry name" value="WD40"/>
    <property type="match status" value="1"/>
</dbReference>
<evidence type="ECO:0000256" key="5">
    <source>
        <dbReference type="ARBA" id="ARBA00022737"/>
    </source>
</evidence>
<dbReference type="PANTHER" id="PTHR17583">
    <property type="entry name" value="PHOSPHOINOSITIDE 3-KINASE REGULATORY SUBUNIT 4"/>
    <property type="match status" value="1"/>
</dbReference>
<organism evidence="12 13">
    <name type="scientific">Zasmidium cellare</name>
    <name type="common">Wine cellar mold</name>
    <name type="synonym">Racodium cellare</name>
    <dbReference type="NCBI Taxonomy" id="395010"/>
    <lineage>
        <taxon>Eukaryota</taxon>
        <taxon>Fungi</taxon>
        <taxon>Dikarya</taxon>
        <taxon>Ascomycota</taxon>
        <taxon>Pezizomycotina</taxon>
        <taxon>Dothideomycetes</taxon>
        <taxon>Dothideomycetidae</taxon>
        <taxon>Mycosphaerellales</taxon>
        <taxon>Mycosphaerellaceae</taxon>
        <taxon>Zasmidium</taxon>
    </lineage>
</organism>
<dbReference type="InterPro" id="IPR011009">
    <property type="entry name" value="Kinase-like_dom_sf"/>
</dbReference>
<dbReference type="InterPro" id="IPR045162">
    <property type="entry name" value="Vps15-like"/>
</dbReference>
<keyword evidence="7" id="KW-0418">Kinase</keyword>
<dbReference type="InterPro" id="IPR036322">
    <property type="entry name" value="WD40_repeat_dom_sf"/>
</dbReference>
<feature type="compositionally biased region" description="Basic and acidic residues" evidence="10">
    <location>
        <begin position="1823"/>
        <end position="1834"/>
    </location>
</feature>
<dbReference type="Gene3D" id="2.130.10.10">
    <property type="entry name" value="YVTN repeat-like/Quinoprotein amine dehydrogenase"/>
    <property type="match status" value="2"/>
</dbReference>
<feature type="domain" description="Protein kinase" evidence="11">
    <location>
        <begin position="25"/>
        <end position="306"/>
    </location>
</feature>
<dbReference type="EC" id="2.7.11.1" evidence="1"/>
<dbReference type="Proteomes" id="UP001305779">
    <property type="component" value="Unassembled WGS sequence"/>
</dbReference>
<keyword evidence="13" id="KW-1185">Reference proteome</keyword>
<dbReference type="Gene3D" id="1.25.10.10">
    <property type="entry name" value="Leucine-rich Repeat Variant"/>
    <property type="match status" value="1"/>
</dbReference>
<dbReference type="SUPFAM" id="SSF56112">
    <property type="entry name" value="Protein kinase-like (PK-like)"/>
    <property type="match status" value="1"/>
</dbReference>
<dbReference type="SUPFAM" id="SSF50978">
    <property type="entry name" value="WD40 repeat-like"/>
    <property type="match status" value="1"/>
</dbReference>
<evidence type="ECO:0000256" key="4">
    <source>
        <dbReference type="ARBA" id="ARBA00022679"/>
    </source>
</evidence>
<dbReference type="SMART" id="SM00320">
    <property type="entry name" value="WD40"/>
    <property type="match status" value="4"/>
</dbReference>
<dbReference type="SMART" id="SM00220">
    <property type="entry name" value="S_TKc"/>
    <property type="match status" value="1"/>
</dbReference>
<evidence type="ECO:0000256" key="3">
    <source>
        <dbReference type="ARBA" id="ARBA00022574"/>
    </source>
</evidence>
<feature type="compositionally biased region" description="Polar residues" evidence="10">
    <location>
        <begin position="1801"/>
        <end position="1822"/>
    </location>
</feature>
<feature type="compositionally biased region" description="Polar residues" evidence="10">
    <location>
        <begin position="1484"/>
        <end position="1498"/>
    </location>
</feature>
<dbReference type="Pfam" id="PF22956">
    <property type="entry name" value="VPS15-like_hel"/>
    <property type="match status" value="1"/>
</dbReference>
<keyword evidence="5" id="KW-0677">Repeat</keyword>
<dbReference type="SUPFAM" id="SSF48371">
    <property type="entry name" value="ARM repeat"/>
    <property type="match status" value="1"/>
</dbReference>
<name>A0ABR0DYK1_ZASCE</name>
<dbReference type="Pfam" id="PF00069">
    <property type="entry name" value="Pkinase"/>
    <property type="match status" value="1"/>
</dbReference>
<dbReference type="PROSITE" id="PS50082">
    <property type="entry name" value="WD_REPEATS_2"/>
    <property type="match status" value="1"/>
</dbReference>
<dbReference type="InterPro" id="IPR016024">
    <property type="entry name" value="ARM-type_fold"/>
</dbReference>
<feature type="region of interest" description="Disordered" evidence="10">
    <location>
        <begin position="1534"/>
        <end position="1893"/>
    </location>
</feature>
<evidence type="ECO:0000313" key="13">
    <source>
        <dbReference type="Proteomes" id="UP001305779"/>
    </source>
</evidence>
<keyword evidence="3 9" id="KW-0853">WD repeat</keyword>
<comment type="caution">
    <text evidence="12">The sequence shown here is derived from an EMBL/GenBank/DDBJ whole genome shotgun (WGS) entry which is preliminary data.</text>
</comment>
<dbReference type="InterPro" id="IPR015943">
    <property type="entry name" value="WD40/YVTN_repeat-like_dom_sf"/>
</dbReference>
<dbReference type="InterPro" id="IPR000719">
    <property type="entry name" value="Prot_kinase_dom"/>
</dbReference>
<keyword evidence="2" id="KW-0723">Serine/threonine-protein kinase</keyword>
<feature type="compositionally biased region" description="Polar residues" evidence="10">
    <location>
        <begin position="922"/>
        <end position="935"/>
    </location>
</feature>
<feature type="compositionally biased region" description="Low complexity" evidence="10">
    <location>
        <begin position="940"/>
        <end position="959"/>
    </location>
</feature>
<evidence type="ECO:0000256" key="9">
    <source>
        <dbReference type="PROSITE-ProRule" id="PRU00221"/>
    </source>
</evidence>
<keyword evidence="4" id="KW-0808">Transferase</keyword>
<sequence>MGQGYSSVALPAGPSAIETAELTDLTFERPLGGARFLRTVRARHQNGVVVAKVAMKANSTVSFRNYAKALRQERQNLRDIPNVLPYSRIRETGTLGVLVRQFVHSSLYDRISIRPFLEDVEKKWIAFQLLCAVRDCHARGVFHGDIKSENVMVTSWGWIYLTDFASSFKPVYLPEDNPADFSFYYDTSARRTCYLAPERFLAAGEQPSEGNVVQWNMDIFSLGCVLAELFTEVPTFTLSQLFRYRKGEYDPTVSLLNKVDDDHVRSLISSMIRLDPTERWHASDYLDEYKGKAFPLYFYNHLHTLMQEITDPASGRRSIVAGETNNGYADDRIDRIYNDFEMLSVSLGYQDTQSAEAVAPAKPAYLRGLFPLQVDLPNSRHTAHAAHPSSGENGTFILLNVITASLRSSARASSKIRACELLLAFAERLPDEAKLDRILPYIMPLLEDKNEIVLITALRTMTQLLALVTVVSPVNSFLFTQYIFPRLQVFVKTEPFKSFALVRATYAACLASLAETATRFLDIMQALRAEGSLPSADKGVDDADNVVASDDAFDEARLGMLEQFEAQTKVFLTDEDKTVRRAFLLSVSSLCVFLGESRAADVILSHLNTYLNDPDWMLKCAFFRTIVGVAIYIGSANLEEFILPLMLQALTDPQEFVVEQALRSLATMAEMGLLQRAKTWELIDTVARFEMHPNLWIKEAASHFISAATTFLSMADIRILVAPLIEPYLKVPVSTLDESELLDALKKPLPRIVLDLAVQWAGRVEKSSFWKAARDSTQLSHLSAGHMPPQSSVAGLGPKALTRAPKTDEDEQWLGRLRNAGMHTEDEMKLLAFREYIWRAARRTKRDHGEENFSTYEEIIKLTKYRVTPQTVIFDNDVRAYEQHVQSQNRTIAEAIEEASNPAAAARSKSIAINGNGDDPSATESRQTSGPSAIQQPRRLSGLRAKGSGSLSSSPSSGIGLLGKDVDQALRQKGNAAGLLTGADLRSKAHPAVATDDATAIGRLNLPRSGSRHESPAPNSSEPRRGIERAASHRAVHNYAGNDPNVLKLLDAVYVDNFPVDAADFGPLIQPCSGIIPSNASQATSGPWRPQGQLLGILGEHTAAVTRVLPAPDHVFFLTASDDGTVKVWDSARLERNVTHRSRQTYRLGEGVNVTSLCFIEATHSFVCTGSDGSVHVVRVDVAESNGVTRYGKLRLVRDWQIPTNNSSGEYAVWTEHYRGDSASTLVMATNLGRILALDLRHMALLWDLHNPAHHGTPASFCMSRRHDWLLVGTSHGVLDLWDIRFRLRLRSWTFTNAAPITRVQLSPGRKTSKRNRFCITGGTAPGDISIWDAEKAVCYEVYRPAHAHSKERLHARDYELKNMEDEKAEGPLSRVAGSVGVEAAKLEKDSNLPKLPSCSFFGSQPSPKDPDANHIFAITGGPDTKLRFWDCDRLDGCRLISGGTPDEKPAYTISQLSQDTKVVSEKPFEGAAQPTGLVESNKVVPNSSAKRTATGSGSARPPSRYETIRLSAQNLLRGHLDTITDVALLERPFGMNMSDNNPKPNNNDKGKGKQRASYPSQPPPSERPGQMPPPSRPARQSYPMPQGQPVINPQSGPNATQQQTGHPSNSPLGKRSTFYSYTAQQQRPNQPPVAPLQGRMNFNSQPGPDAPGKRPSHSEQQRPSHPSPSPLAGQPVTGLSPKMNVPQVQNAHPKRPSFRPEQRHGWESQPVRSPFQGQAGLNAGWQQGGNFSNPPPGRRPTLDQSGARPSQPSRGQPGLDAAAELRPFFNPHAMKQQTGNPRRPTFQPDPQGHEWPNHPLVSTQPGLGATQQQNAELATSHRSLDQRQGERGRFASGRQSAGSGESGQLDAGERMESVVAEGPEVERTNRNPDAEPAEQPDQAKKSQATPGG</sequence>